<dbReference type="AlphaFoldDB" id="A0AAU8JEK3"/>
<dbReference type="SMART" id="SM00320">
    <property type="entry name" value="WD40"/>
    <property type="match status" value="7"/>
</dbReference>
<dbReference type="InterPro" id="IPR015943">
    <property type="entry name" value="WD40/YVTN_repeat-like_dom_sf"/>
</dbReference>
<sequence>MSYCINPNCPKPSDPLNANNRICRQCGTELLIAGRYRVTKLLGEGGFAKTYEVDDRGFAKVLKVLQLKEPKAIALFKQEANVLQKLRHPGIPRVEPQGYFTVKMRASKMSIHCLVMQKIYGQNLEEWLGDRGNYPITQEEAIDWLKQMTDILQEVHRWQFFHRDIKPTNIMLQPNGQLALIDFGSVREVTGTYLAKMGVGHRGTVIASKGYAPPEQENGHPVPQSDFFALGRTFVHLLTGKHPLEFYDPCTDTLQWRNSAPKISPFLADFIDYLISRLPGNRPQNTHVILQQLTEIEKNITVKNNFLFYYPLLYQGLPKAKPWKKPNLKSKKLAVATVLLIGIVGYLEVNIYKYIRANLTENNSTESPLSTSPLPHKNDNKFETIQPPQMPEKSLTDNREVSPVKTAPLARAMLNVTAAISPQKPGSESNKKPAIAKSIASAITPNLSDKNISLYKTLSGHDQDVQSVAITPDGTEIASGSFDGTIKIWNLKTGELMQTLTGHSDAGEIVSSIAISPDGKILVSSTNSYGGNIKIWDLSSGLLLATLNAQQVGVSVVAISPDSQFLASGGYDGTIQLWNLALGEEIGTFSGHLGRVFSVAFSPNGQVLASGAEDGSVHLWNLNQIQGKVGFNLQPDRRLLGHIGIVHSVVFSPDSQRLASGSADKTIKLWQVETGEAIATLASHSGSMLSVAISPNGQILAGGSLLGRIKLWNLDTGEVIDTLSAHSRWVESVVFSPDGHILASGSSDRTVKIWDLEKSPR</sequence>
<dbReference type="InterPro" id="IPR001680">
    <property type="entry name" value="WD40_rpt"/>
</dbReference>
<dbReference type="Pfam" id="PF00400">
    <property type="entry name" value="WD40"/>
    <property type="match status" value="7"/>
</dbReference>
<evidence type="ECO:0000256" key="3">
    <source>
        <dbReference type="PROSITE-ProRule" id="PRU00221"/>
    </source>
</evidence>
<keyword evidence="2" id="KW-0677">Repeat</keyword>
<dbReference type="EMBL" id="CP159837">
    <property type="protein sequence ID" value="XCM36539.1"/>
    <property type="molecule type" value="Genomic_DNA"/>
</dbReference>
<feature type="repeat" description="WD" evidence="3">
    <location>
        <begin position="458"/>
        <end position="499"/>
    </location>
</feature>
<dbReference type="EC" id="2.7.11.1" evidence="5"/>
<dbReference type="Pfam" id="PF00069">
    <property type="entry name" value="Pkinase"/>
    <property type="match status" value="1"/>
</dbReference>
<dbReference type="CDD" id="cd14014">
    <property type="entry name" value="STKc_PknB_like"/>
    <property type="match status" value="1"/>
</dbReference>
<dbReference type="InterPro" id="IPR000719">
    <property type="entry name" value="Prot_kinase_dom"/>
</dbReference>
<accession>A0AAU8JEK3</accession>
<dbReference type="SMART" id="SM00220">
    <property type="entry name" value="S_TKc"/>
    <property type="match status" value="1"/>
</dbReference>
<dbReference type="GO" id="GO:0004674">
    <property type="term" value="F:protein serine/threonine kinase activity"/>
    <property type="evidence" value="ECO:0007669"/>
    <property type="project" value="UniProtKB-EC"/>
</dbReference>
<dbReference type="Gene3D" id="3.30.200.20">
    <property type="entry name" value="Phosphorylase Kinase, domain 1"/>
    <property type="match status" value="1"/>
</dbReference>
<evidence type="ECO:0000259" key="4">
    <source>
        <dbReference type="PROSITE" id="PS50011"/>
    </source>
</evidence>
<dbReference type="InterPro" id="IPR036322">
    <property type="entry name" value="WD40_repeat_dom_sf"/>
</dbReference>
<organism evidence="5">
    <name type="scientific">Planktothricoides raciborskii GIHE-MW2</name>
    <dbReference type="NCBI Taxonomy" id="2792601"/>
    <lineage>
        <taxon>Bacteria</taxon>
        <taxon>Bacillati</taxon>
        <taxon>Cyanobacteriota</taxon>
        <taxon>Cyanophyceae</taxon>
        <taxon>Oscillatoriophycideae</taxon>
        <taxon>Oscillatoriales</taxon>
        <taxon>Oscillatoriaceae</taxon>
        <taxon>Planktothricoides</taxon>
    </lineage>
</organism>
<keyword evidence="5" id="KW-0808">Transferase</keyword>
<dbReference type="Gene3D" id="1.10.510.10">
    <property type="entry name" value="Transferase(Phosphotransferase) domain 1"/>
    <property type="match status" value="1"/>
</dbReference>
<dbReference type="PANTHER" id="PTHR22847">
    <property type="entry name" value="WD40 REPEAT PROTEIN"/>
    <property type="match status" value="1"/>
</dbReference>
<dbReference type="SUPFAM" id="SSF56112">
    <property type="entry name" value="Protein kinase-like (PK-like)"/>
    <property type="match status" value="1"/>
</dbReference>
<dbReference type="InterPro" id="IPR020472">
    <property type="entry name" value="WD40_PAC1"/>
</dbReference>
<dbReference type="Gene3D" id="2.130.10.10">
    <property type="entry name" value="YVTN repeat-like/Quinoprotein amine dehydrogenase"/>
    <property type="match status" value="2"/>
</dbReference>
<feature type="repeat" description="WD" evidence="3">
    <location>
        <begin position="639"/>
        <end position="680"/>
    </location>
</feature>
<gene>
    <name evidence="5" type="ORF">ABWT76_005303</name>
</gene>
<dbReference type="PROSITE" id="PS50082">
    <property type="entry name" value="WD_REPEATS_2"/>
    <property type="match status" value="6"/>
</dbReference>
<dbReference type="PANTHER" id="PTHR22847:SF637">
    <property type="entry name" value="WD REPEAT DOMAIN 5B"/>
    <property type="match status" value="1"/>
</dbReference>
<evidence type="ECO:0000313" key="5">
    <source>
        <dbReference type="EMBL" id="XCM36539.1"/>
    </source>
</evidence>
<name>A0AAU8JEK3_9CYAN</name>
<dbReference type="CDD" id="cd00200">
    <property type="entry name" value="WD40"/>
    <property type="match status" value="1"/>
</dbReference>
<dbReference type="NCBIfam" id="NF045510">
    <property type="entry name" value="4Cys_prefix_kin"/>
    <property type="match status" value="1"/>
</dbReference>
<dbReference type="PROSITE" id="PS00678">
    <property type="entry name" value="WD_REPEATS_1"/>
    <property type="match status" value="4"/>
</dbReference>
<keyword evidence="1 3" id="KW-0853">WD repeat</keyword>
<keyword evidence="5" id="KW-0418">Kinase</keyword>
<dbReference type="InterPro" id="IPR011009">
    <property type="entry name" value="Kinase-like_dom_sf"/>
</dbReference>
<evidence type="ECO:0000256" key="2">
    <source>
        <dbReference type="ARBA" id="ARBA00022737"/>
    </source>
</evidence>
<dbReference type="PROSITE" id="PS50011">
    <property type="entry name" value="PROTEIN_KINASE_DOM"/>
    <property type="match status" value="1"/>
</dbReference>
<protein>
    <submittedName>
        <fullName evidence="5">Serine/threonine-protein kinase</fullName>
        <ecNumber evidence="5">2.7.11.1</ecNumber>
    </submittedName>
</protein>
<dbReference type="InterPro" id="IPR019775">
    <property type="entry name" value="WD40_repeat_CS"/>
</dbReference>
<dbReference type="PROSITE" id="PS50294">
    <property type="entry name" value="WD_REPEATS_REGION"/>
    <property type="match status" value="6"/>
</dbReference>
<reference evidence="5" key="1">
    <citation type="submission" date="2024-07" db="EMBL/GenBank/DDBJ databases">
        <authorList>
            <person name="Kim Y.J."/>
            <person name="Jeong J.Y."/>
        </authorList>
    </citation>
    <scope>NUCLEOTIDE SEQUENCE</scope>
    <source>
        <strain evidence="5">GIHE-MW2</strain>
    </source>
</reference>
<feature type="repeat" description="WD" evidence="3">
    <location>
        <begin position="589"/>
        <end position="623"/>
    </location>
</feature>
<dbReference type="InterPro" id="IPR008271">
    <property type="entry name" value="Ser/Thr_kinase_AS"/>
</dbReference>
<dbReference type="PROSITE" id="PS00108">
    <property type="entry name" value="PROTEIN_KINASE_ST"/>
    <property type="match status" value="1"/>
</dbReference>
<feature type="repeat" description="WD" evidence="3">
    <location>
        <begin position="547"/>
        <end position="588"/>
    </location>
</feature>
<dbReference type="RefSeq" id="WP_190878733.1">
    <property type="nucleotide sequence ID" value="NZ_CP159837.1"/>
</dbReference>
<feature type="repeat" description="WD" evidence="3">
    <location>
        <begin position="723"/>
        <end position="761"/>
    </location>
</feature>
<feature type="repeat" description="WD" evidence="3">
    <location>
        <begin position="681"/>
        <end position="722"/>
    </location>
</feature>
<proteinExistence type="predicted"/>
<feature type="domain" description="Protein kinase" evidence="4">
    <location>
        <begin position="36"/>
        <end position="294"/>
    </location>
</feature>
<dbReference type="PRINTS" id="PR00320">
    <property type="entry name" value="GPROTEINBRPT"/>
</dbReference>
<evidence type="ECO:0000256" key="1">
    <source>
        <dbReference type="ARBA" id="ARBA00022574"/>
    </source>
</evidence>
<dbReference type="GO" id="GO:0005524">
    <property type="term" value="F:ATP binding"/>
    <property type="evidence" value="ECO:0007669"/>
    <property type="project" value="InterPro"/>
</dbReference>
<dbReference type="SUPFAM" id="SSF50978">
    <property type="entry name" value="WD40 repeat-like"/>
    <property type="match status" value="1"/>
</dbReference>